<name>A0ABU5K4W7_9BACI</name>
<feature type="non-terminal residue" evidence="1">
    <location>
        <position position="1"/>
    </location>
</feature>
<accession>A0ABU5K4W7</accession>
<reference evidence="2" key="1">
    <citation type="submission" date="2023-11" db="EMBL/GenBank/DDBJ databases">
        <title>Genome Sequence of Bacillus pseudomycoides stain BUPM19.</title>
        <authorList>
            <person name="Farhat A."/>
        </authorList>
    </citation>
    <scope>NUCLEOTIDE SEQUENCE [LARGE SCALE GENOMIC DNA]</scope>
    <source>
        <strain evidence="2">BUPM19</strain>
    </source>
</reference>
<gene>
    <name evidence="1" type="ORF">U2I54_28020</name>
</gene>
<dbReference type="Proteomes" id="UP001291930">
    <property type="component" value="Unassembled WGS sequence"/>
</dbReference>
<protein>
    <submittedName>
        <fullName evidence="1">Uncharacterized protein</fullName>
    </submittedName>
</protein>
<evidence type="ECO:0000313" key="1">
    <source>
        <dbReference type="EMBL" id="MDZ5610729.1"/>
    </source>
</evidence>
<organism evidence="1 2">
    <name type="scientific">Bacillus bingmayongensis</name>
    <dbReference type="NCBI Taxonomy" id="1150157"/>
    <lineage>
        <taxon>Bacteria</taxon>
        <taxon>Bacillati</taxon>
        <taxon>Bacillota</taxon>
        <taxon>Bacilli</taxon>
        <taxon>Bacillales</taxon>
        <taxon>Bacillaceae</taxon>
        <taxon>Bacillus</taxon>
    </lineage>
</organism>
<keyword evidence="2" id="KW-1185">Reference proteome</keyword>
<dbReference type="EMBL" id="JAXOVW010000225">
    <property type="protein sequence ID" value="MDZ5610729.1"/>
    <property type="molecule type" value="Genomic_DNA"/>
</dbReference>
<evidence type="ECO:0000313" key="2">
    <source>
        <dbReference type="Proteomes" id="UP001291930"/>
    </source>
</evidence>
<comment type="caution">
    <text evidence="1">The sequence shown here is derived from an EMBL/GenBank/DDBJ whole genome shotgun (WGS) entry which is preliminary data.</text>
</comment>
<dbReference type="RefSeq" id="WP_374219892.1">
    <property type="nucleotide sequence ID" value="NZ_JAXOVW010000225.1"/>
</dbReference>
<sequence length="865" mass="97037">FLLDSRNQHTLKVLVKHSHPWEKVISPLHIKISNMQAELNFIIVPEDQRKYTAKIEGFLELKVWNQNLSEKVQILFETYRDGSNPGYIIGFFSPQDWIPDIIINQLKILRQLFQLNVELEKPGLLISTIDNFPISSSTLGQNLLGAPSIVKKDVTFFTIAKMSGSIIKILEPIFGQLNSFKLSAHLDGELNTPKIIAELPKNPEPKGFLQFEGIHFNIITSQTSFNIGGIIVLIIGEDRFDFQCHSSLNPNEMPDIILSLPEDKRHWNEPFGIKGVVLEDLGASIGFEEDGFNFGIIGKIVLGDDIQLEAGGEFANGGIPKAIIASLKKEPASPTELEEIPLTKLIDALTGLNSEWIPLLNKVIIRKFELYIVADPQGFRSPIDPNVIYQPGLSLYADSSLFGLDSIMHIEFNYEKGLYAKGQLGEPIRFSNILLIADASGEKGAIIIIDTRQLTQPAQDSEYLYLSASVSLFDFAKLAIEAHVKEEGFLFNIQEKLEGFGTVTMSCALYGKKRFVASTTIGFHLVERISLNKPVVTATFLIGHLFLDTGVHVTIEIDLNLELNEFLCKVTGNFSFHGEELTINFETKTEFPSLKDIKNLIIQHIKTKSWDYFSRWYDDPAQLLRDAGPLFGAPNGLVEIAIDKGELLRDVFHLSAADAAKAFKSADNYKIAEVMHYLRSTFGAEIADMNRYLKDAGYHVALEIAPGLVKLASLYDNQVVNIEDIPLQLKNIGSLPQEIAYAMYKSGYWDGKEITKKLNQLEFDLPQITEGLIACMYIGIRFPMEEMASWLNGLGFSSDLILEVYGNLFRLEPFELGKILELSGVPTEEIRNKLKIKFNTDWASDVSLPNLPQIDLSRFERLRIG</sequence>
<proteinExistence type="predicted"/>